<feature type="coiled-coil region" evidence="6">
    <location>
        <begin position="737"/>
        <end position="778"/>
    </location>
</feature>
<evidence type="ECO:0000256" key="2">
    <source>
        <dbReference type="ARBA" id="ARBA00022741"/>
    </source>
</evidence>
<accession>A0A7Y0Q483</accession>
<dbReference type="Gene3D" id="3.30.70.1620">
    <property type="match status" value="1"/>
</dbReference>
<evidence type="ECO:0000256" key="1">
    <source>
        <dbReference type="ARBA" id="ARBA00022490"/>
    </source>
</evidence>
<dbReference type="InterPro" id="IPR024704">
    <property type="entry name" value="SMC"/>
</dbReference>
<comment type="domain">
    <text evidence="6">Contains large globular domains required for ATP hydrolysis at each terminus and a third globular domain forming a flexible hinge near the middle of the molecule. These domains are separated by coiled-coil structures.</text>
</comment>
<dbReference type="PIRSF" id="PIRSF005719">
    <property type="entry name" value="SMC"/>
    <property type="match status" value="1"/>
</dbReference>
<dbReference type="Gene3D" id="1.20.1060.20">
    <property type="match status" value="1"/>
</dbReference>
<comment type="function">
    <text evidence="6">Required for chromosome condensation and partitioning.</text>
</comment>
<gene>
    <name evidence="6 9" type="primary">smc</name>
    <name evidence="9" type="ORF">HIJ39_11480</name>
</gene>
<dbReference type="NCBIfam" id="TIGR02168">
    <property type="entry name" value="SMC_prok_B"/>
    <property type="match status" value="1"/>
</dbReference>
<dbReference type="Pfam" id="PF06470">
    <property type="entry name" value="SMC_hinge"/>
    <property type="match status" value="1"/>
</dbReference>
<feature type="compositionally biased region" description="Basic and acidic residues" evidence="7">
    <location>
        <begin position="806"/>
        <end position="815"/>
    </location>
</feature>
<name>A0A7Y0Q483_9FIRM</name>
<evidence type="ECO:0000256" key="3">
    <source>
        <dbReference type="ARBA" id="ARBA00022840"/>
    </source>
</evidence>
<evidence type="ECO:0000256" key="5">
    <source>
        <dbReference type="ARBA" id="ARBA00023125"/>
    </source>
</evidence>
<evidence type="ECO:0000256" key="6">
    <source>
        <dbReference type="HAMAP-Rule" id="MF_01894"/>
    </source>
</evidence>
<keyword evidence="3 6" id="KW-0067">ATP-binding</keyword>
<reference evidence="9 10" key="1">
    <citation type="submission" date="2020-04" db="EMBL/GenBank/DDBJ databases">
        <authorList>
            <person name="Zhang R."/>
            <person name="Schippers A."/>
        </authorList>
    </citation>
    <scope>NUCLEOTIDE SEQUENCE [LARGE SCALE GENOMIC DNA]</scope>
    <source>
        <strain evidence="9 10">DSM 109850</strain>
    </source>
</reference>
<comment type="similarity">
    <text evidence="6">Belongs to the SMC family.</text>
</comment>
<dbReference type="GO" id="GO:0007062">
    <property type="term" value="P:sister chromatid cohesion"/>
    <property type="evidence" value="ECO:0007669"/>
    <property type="project" value="InterPro"/>
</dbReference>
<evidence type="ECO:0000313" key="10">
    <source>
        <dbReference type="Proteomes" id="UP000533476"/>
    </source>
</evidence>
<dbReference type="GO" id="GO:0003677">
    <property type="term" value="F:DNA binding"/>
    <property type="evidence" value="ECO:0007669"/>
    <property type="project" value="UniProtKB-UniRule"/>
</dbReference>
<dbReference type="HAMAP" id="MF_01894">
    <property type="entry name" value="Smc_prok"/>
    <property type="match status" value="1"/>
</dbReference>
<protein>
    <recommendedName>
        <fullName evidence="6">Chromosome partition protein Smc</fullName>
    </recommendedName>
</protein>
<dbReference type="EMBL" id="JABBVZ010000036">
    <property type="protein sequence ID" value="NMP22969.1"/>
    <property type="molecule type" value="Genomic_DNA"/>
</dbReference>
<feature type="coiled-coil region" evidence="6">
    <location>
        <begin position="665"/>
        <end position="713"/>
    </location>
</feature>
<comment type="caution">
    <text evidence="9">The sequence shown here is derived from an EMBL/GenBank/DDBJ whole genome shotgun (WGS) entry which is preliminary data.</text>
</comment>
<dbReference type="InterPro" id="IPR003395">
    <property type="entry name" value="RecF/RecN/SMC_N"/>
</dbReference>
<dbReference type="PANTHER" id="PTHR43977">
    <property type="entry name" value="STRUCTURAL MAINTENANCE OF CHROMOSOMES PROTEIN 3"/>
    <property type="match status" value="1"/>
</dbReference>
<keyword evidence="4 6" id="KW-0175">Coiled coil</keyword>
<feature type="compositionally biased region" description="Basic and acidic residues" evidence="7">
    <location>
        <begin position="823"/>
        <end position="832"/>
    </location>
</feature>
<feature type="region of interest" description="Disordered" evidence="7">
    <location>
        <begin position="806"/>
        <end position="832"/>
    </location>
</feature>
<dbReference type="InterPro" id="IPR036277">
    <property type="entry name" value="SMC_hinge_sf"/>
</dbReference>
<keyword evidence="2 6" id="KW-0547">Nucleotide-binding</keyword>
<dbReference type="SUPFAM" id="SSF52540">
    <property type="entry name" value="P-loop containing nucleoside triphosphate hydrolases"/>
    <property type="match status" value="1"/>
</dbReference>
<dbReference type="SUPFAM" id="SSF75553">
    <property type="entry name" value="Smc hinge domain"/>
    <property type="match status" value="1"/>
</dbReference>
<keyword evidence="5 6" id="KW-0238">DNA-binding</keyword>
<feature type="binding site" evidence="6">
    <location>
        <begin position="32"/>
        <end position="39"/>
    </location>
    <ligand>
        <name>ATP</name>
        <dbReference type="ChEBI" id="CHEBI:30616"/>
    </ligand>
</feature>
<dbReference type="GO" id="GO:0005524">
    <property type="term" value="F:ATP binding"/>
    <property type="evidence" value="ECO:0007669"/>
    <property type="project" value="UniProtKB-UniRule"/>
</dbReference>
<dbReference type="Pfam" id="PF02463">
    <property type="entry name" value="SMC_N"/>
    <property type="match status" value="1"/>
</dbReference>
<organism evidence="9 10">
    <name type="scientific">Sulfobacillus harzensis</name>
    <dbReference type="NCBI Taxonomy" id="2729629"/>
    <lineage>
        <taxon>Bacteria</taxon>
        <taxon>Bacillati</taxon>
        <taxon>Bacillota</taxon>
        <taxon>Clostridia</taxon>
        <taxon>Eubacteriales</taxon>
        <taxon>Clostridiales Family XVII. Incertae Sedis</taxon>
        <taxon>Sulfobacillus</taxon>
    </lineage>
</organism>
<dbReference type="Proteomes" id="UP000533476">
    <property type="component" value="Unassembled WGS sequence"/>
</dbReference>
<comment type="subunit">
    <text evidence="6">Homodimer.</text>
</comment>
<dbReference type="InterPro" id="IPR011890">
    <property type="entry name" value="SMC_prok"/>
</dbReference>
<comment type="subcellular location">
    <subcellularLocation>
        <location evidence="6">Cytoplasm</location>
    </subcellularLocation>
</comment>
<dbReference type="SMART" id="SM00968">
    <property type="entry name" value="SMC_hinge"/>
    <property type="match status" value="1"/>
</dbReference>
<dbReference type="GO" id="GO:0006260">
    <property type="term" value="P:DNA replication"/>
    <property type="evidence" value="ECO:0007669"/>
    <property type="project" value="UniProtKB-UniRule"/>
</dbReference>
<dbReference type="GO" id="GO:0005737">
    <property type="term" value="C:cytoplasm"/>
    <property type="evidence" value="ECO:0007669"/>
    <property type="project" value="UniProtKB-SubCell"/>
</dbReference>
<dbReference type="InterPro" id="IPR010935">
    <property type="entry name" value="SMC_hinge"/>
</dbReference>
<dbReference type="GO" id="GO:0005694">
    <property type="term" value="C:chromosome"/>
    <property type="evidence" value="ECO:0007669"/>
    <property type="project" value="InterPro"/>
</dbReference>
<dbReference type="Gene3D" id="3.40.50.300">
    <property type="entry name" value="P-loop containing nucleotide triphosphate hydrolases"/>
    <property type="match status" value="2"/>
</dbReference>
<feature type="coiled-coil region" evidence="6">
    <location>
        <begin position="234"/>
        <end position="268"/>
    </location>
</feature>
<dbReference type="AlphaFoldDB" id="A0A7Y0Q483"/>
<sequence length="1133" mass="128119">MYLKRIQIYGFKSFAKDVALELKPGITALVGPNGGGKSNVVDAVRWALGEQRLRDLRAERWEDLLHQGGPGRPAARMAEVSLEFDNHDGEMPLWPESLTVTRRYYRSGDSEYLINGQSARLKDIADLFLDSGLGRFSYAIISQGRVEGALLQKPLERLEQLQEAAGVSRYKVKKKETLAHLAETEAKLVRLGDLLDEVGRQMDEVRERAEAESRYQSWEALRLDWQRRLDYTEYHRAMEKKAKLQEQVQRVEEERQALAQELASVVDKGAAVRAEILELQSQGDGDLEALKRLGEQQTALRITERELASRLSHLKEEEIRLNESLERLERQRAELEAERPEVGPIAPEAIALGERHQALVQETKHREEERQSLRRELDGLDANLARDREARQRLEQRLARLRGMLHMGENQGTVLEVLAARQHEAQNLEREVQQLTQEVVRLTEERARLKAFQTETEQAVYSLRHQLAGRQARLRALHQLEAEGEGLGAGVRAVLRGQHQNQITGVIGTLGSLLEVEAELGLAIETALGGSHQDIVMENEQRARDAVRYLKTGSLGRATFLPLDTVRAGRVPVDDYRRLSKEPGVVGWAADLVSYPPTLRPAVHHVLGRVLVVQSLDDASRLGPLHHFRYKMVTLDGQVVHAGGAITGGSRLAQRNSATSRKVELDELTRRVQEERKLVAAKEELLASTRQEMEELDQKMDANRELLAERRNQFLNLRQELALDTEVGDPSELMAEAARLEQKIGEAEAKRRGLASQLESLVARLGTLQTELREVESALREREQGLRERELIAERIDQEILRVNEEEARSRERQEANGTERASLTEKRQAAEASLKELGEEIQRREAARSEQVERFNRLSQQALDLENRQRVLELDDRRMEQKINSWRQEMIEIAVRFESYVAPEGVEALSRSEEDNARRELARIALSLSELGPVVPGSLALFEQLSERKGFLEKESHDVEDARRELNATLKEIDQEMERRVNETAKRVEVAFNEACRQLYGGGDGGFTWLEGENAGVELWVRPPGKRPSHLSLLSGGEKALGGIAWLFSLLSVRRSPFVVLDEVEASLDEANASRFAQYVKTLHGKTQYVIVTHHRQTMEVADALWGVAGDGQGQSRLISVLLEDQEAVNAP</sequence>
<dbReference type="InterPro" id="IPR027417">
    <property type="entry name" value="P-loop_NTPase"/>
</dbReference>
<keyword evidence="10" id="KW-1185">Reference proteome</keyword>
<evidence type="ECO:0000259" key="8">
    <source>
        <dbReference type="SMART" id="SM00968"/>
    </source>
</evidence>
<evidence type="ECO:0000256" key="7">
    <source>
        <dbReference type="SAM" id="MobiDB-lite"/>
    </source>
</evidence>
<feature type="coiled-coil region" evidence="6">
    <location>
        <begin position="953"/>
        <end position="984"/>
    </location>
</feature>
<proteinExistence type="inferred from homology"/>
<feature type="coiled-coil region" evidence="6">
    <location>
        <begin position="311"/>
        <end position="338"/>
    </location>
</feature>
<dbReference type="GO" id="GO:0016887">
    <property type="term" value="F:ATP hydrolysis activity"/>
    <property type="evidence" value="ECO:0007669"/>
    <property type="project" value="InterPro"/>
</dbReference>
<dbReference type="GO" id="GO:0030261">
    <property type="term" value="P:chromosome condensation"/>
    <property type="evidence" value="ECO:0007669"/>
    <property type="project" value="InterPro"/>
</dbReference>
<dbReference type="RefSeq" id="WP_169099795.1">
    <property type="nucleotide sequence ID" value="NZ_JABBVZ010000036.1"/>
</dbReference>
<keyword evidence="1 6" id="KW-0963">Cytoplasm</keyword>
<feature type="coiled-coil region" evidence="6">
    <location>
        <begin position="363"/>
        <end position="452"/>
    </location>
</feature>
<evidence type="ECO:0000313" key="9">
    <source>
        <dbReference type="EMBL" id="NMP22969.1"/>
    </source>
</evidence>
<feature type="domain" description="SMC hinge" evidence="8">
    <location>
        <begin position="504"/>
        <end position="623"/>
    </location>
</feature>
<dbReference type="GO" id="GO:0007059">
    <property type="term" value="P:chromosome segregation"/>
    <property type="evidence" value="ECO:0007669"/>
    <property type="project" value="UniProtKB-UniRule"/>
</dbReference>
<evidence type="ECO:0000256" key="4">
    <source>
        <dbReference type="ARBA" id="ARBA00023054"/>
    </source>
</evidence>